<sequence>MDRPSVTVVVGAALGGDHLITRKEEAPNQQRNLTVVKSIIKIQYVAAVVAKWMCRKGQGMTMGTFDTLLHAFDMEQRVDEAESFWNMIFHTHERSISKRLFSRMISIYAHHSMPQNIIEVPLKQFMSNARTAKRMVIHVGGVLLLPLNENLNKSFHFYMIIFKQLTAPTNKTFTEPMDE</sequence>
<comment type="caution">
    <text evidence="1">The sequence shown here is derived from an EMBL/GenBank/DDBJ whole genome shotgun (WGS) entry which is preliminary data.</text>
</comment>
<dbReference type="AlphaFoldDB" id="A0A9R1UM02"/>
<evidence type="ECO:0000313" key="1">
    <source>
        <dbReference type="EMBL" id="KAJ0189393.1"/>
    </source>
</evidence>
<evidence type="ECO:0000313" key="2">
    <source>
        <dbReference type="Proteomes" id="UP000235145"/>
    </source>
</evidence>
<name>A0A9R1UM02_LACSA</name>
<dbReference type="PANTHER" id="PTHR46782:SF2">
    <property type="entry name" value="OS07G0545900 PROTEIN"/>
    <property type="match status" value="1"/>
</dbReference>
<dbReference type="Proteomes" id="UP000235145">
    <property type="component" value="Unassembled WGS sequence"/>
</dbReference>
<dbReference type="EMBL" id="NBSK02000008">
    <property type="protein sequence ID" value="KAJ0189393.1"/>
    <property type="molecule type" value="Genomic_DNA"/>
</dbReference>
<dbReference type="PANTHER" id="PTHR46782">
    <property type="entry name" value="OS01G0757700 PROTEIN"/>
    <property type="match status" value="1"/>
</dbReference>
<keyword evidence="2" id="KW-1185">Reference proteome</keyword>
<proteinExistence type="predicted"/>
<organism evidence="1 2">
    <name type="scientific">Lactuca sativa</name>
    <name type="common">Garden lettuce</name>
    <dbReference type="NCBI Taxonomy" id="4236"/>
    <lineage>
        <taxon>Eukaryota</taxon>
        <taxon>Viridiplantae</taxon>
        <taxon>Streptophyta</taxon>
        <taxon>Embryophyta</taxon>
        <taxon>Tracheophyta</taxon>
        <taxon>Spermatophyta</taxon>
        <taxon>Magnoliopsida</taxon>
        <taxon>eudicotyledons</taxon>
        <taxon>Gunneridae</taxon>
        <taxon>Pentapetalae</taxon>
        <taxon>asterids</taxon>
        <taxon>campanulids</taxon>
        <taxon>Asterales</taxon>
        <taxon>Asteraceae</taxon>
        <taxon>Cichorioideae</taxon>
        <taxon>Cichorieae</taxon>
        <taxon>Lactucinae</taxon>
        <taxon>Lactuca</taxon>
    </lineage>
</organism>
<gene>
    <name evidence="1" type="ORF">LSAT_V11C800396250</name>
</gene>
<reference evidence="1 2" key="1">
    <citation type="journal article" date="2017" name="Nat. Commun.">
        <title>Genome assembly with in vitro proximity ligation data and whole-genome triplication in lettuce.</title>
        <authorList>
            <person name="Reyes-Chin-Wo S."/>
            <person name="Wang Z."/>
            <person name="Yang X."/>
            <person name="Kozik A."/>
            <person name="Arikit S."/>
            <person name="Song C."/>
            <person name="Xia L."/>
            <person name="Froenicke L."/>
            <person name="Lavelle D.O."/>
            <person name="Truco M.J."/>
            <person name="Xia R."/>
            <person name="Zhu S."/>
            <person name="Xu C."/>
            <person name="Xu H."/>
            <person name="Xu X."/>
            <person name="Cox K."/>
            <person name="Korf I."/>
            <person name="Meyers B.C."/>
            <person name="Michelmore R.W."/>
        </authorList>
    </citation>
    <scope>NUCLEOTIDE SEQUENCE [LARGE SCALE GENOMIC DNA]</scope>
    <source>
        <strain evidence="2">cv. Salinas</strain>
        <tissue evidence="1">Seedlings</tissue>
    </source>
</reference>
<dbReference type="InterPro" id="IPR044646">
    <property type="entry name" value="EMB1417-like"/>
</dbReference>
<protein>
    <submittedName>
        <fullName evidence="1">Uncharacterized protein</fullName>
    </submittedName>
</protein>
<accession>A0A9R1UM02</accession>